<feature type="compositionally biased region" description="Pro residues" evidence="2">
    <location>
        <begin position="31"/>
        <end position="45"/>
    </location>
</feature>
<dbReference type="GO" id="GO:0009279">
    <property type="term" value="C:cell outer membrane"/>
    <property type="evidence" value="ECO:0007669"/>
    <property type="project" value="UniProtKB-SubCell"/>
</dbReference>
<organism evidence="4 5">
    <name type="scientific">Sphingomonas liriopis</name>
    <dbReference type="NCBI Taxonomy" id="2949094"/>
    <lineage>
        <taxon>Bacteria</taxon>
        <taxon>Pseudomonadati</taxon>
        <taxon>Pseudomonadota</taxon>
        <taxon>Alphaproteobacteria</taxon>
        <taxon>Sphingomonadales</taxon>
        <taxon>Sphingomonadaceae</taxon>
        <taxon>Sphingomonas</taxon>
    </lineage>
</organism>
<dbReference type="EMBL" id="JAMLDY010000002">
    <property type="protein sequence ID" value="MCP3733606.1"/>
    <property type="molecule type" value="Genomic_DNA"/>
</dbReference>
<comment type="caution">
    <text evidence="4">The sequence shown here is derived from an EMBL/GenBank/DDBJ whole genome shotgun (WGS) entry which is preliminary data.</text>
</comment>
<dbReference type="PANTHER" id="PTHR30189:SF1">
    <property type="entry name" value="LPS-ASSEMBLY PROTEIN LPTD"/>
    <property type="match status" value="1"/>
</dbReference>
<proteinExistence type="inferred from homology"/>
<dbReference type="GO" id="GO:0015920">
    <property type="term" value="P:lipopolysaccharide transport"/>
    <property type="evidence" value="ECO:0007669"/>
    <property type="project" value="InterPro"/>
</dbReference>
<dbReference type="GO" id="GO:1990351">
    <property type="term" value="C:transporter complex"/>
    <property type="evidence" value="ECO:0007669"/>
    <property type="project" value="TreeGrafter"/>
</dbReference>
<dbReference type="InterPro" id="IPR007543">
    <property type="entry name" value="LptD_C"/>
</dbReference>
<dbReference type="InterPro" id="IPR020889">
    <property type="entry name" value="LipoPS_assembly_LptD"/>
</dbReference>
<evidence type="ECO:0000313" key="5">
    <source>
        <dbReference type="Proteomes" id="UP001139486"/>
    </source>
</evidence>
<feature type="region of interest" description="Disordered" evidence="2">
    <location>
        <begin position="28"/>
        <end position="49"/>
    </location>
</feature>
<keyword evidence="1" id="KW-0472">Membrane</keyword>
<feature type="chain" id="PRO_5041031525" description="LPS-assembly protein LptD" evidence="1">
    <location>
        <begin position="24"/>
        <end position="750"/>
    </location>
</feature>
<dbReference type="AlphaFoldDB" id="A0A9X2HLZ9"/>
<dbReference type="Gene3D" id="2.60.450.10">
    <property type="entry name" value="Lipopolysaccharide (LPS) transport protein A like domain"/>
    <property type="match status" value="1"/>
</dbReference>
<evidence type="ECO:0000256" key="2">
    <source>
        <dbReference type="SAM" id="MobiDB-lite"/>
    </source>
</evidence>
<comment type="function">
    <text evidence="1">Involved in the assembly of lipopolysaccharide (LPS) at the surface of the outer membrane.</text>
</comment>
<dbReference type="Pfam" id="PF04453">
    <property type="entry name" value="LptD"/>
    <property type="match status" value="1"/>
</dbReference>
<keyword evidence="1" id="KW-0732">Signal</keyword>
<gene>
    <name evidence="1 4" type="primary">lptD</name>
    <name evidence="4" type="ORF">M9979_01745</name>
</gene>
<keyword evidence="1" id="KW-0998">Cell outer membrane</keyword>
<name>A0A9X2HLZ9_9SPHN</name>
<evidence type="ECO:0000256" key="1">
    <source>
        <dbReference type="HAMAP-Rule" id="MF_01411"/>
    </source>
</evidence>
<dbReference type="InterPro" id="IPR050218">
    <property type="entry name" value="LptD"/>
</dbReference>
<reference evidence="4" key="1">
    <citation type="submission" date="2022-05" db="EMBL/GenBank/DDBJ databases">
        <title>Sphingomonas sp. strain RP10 Genome sequencing and assembly.</title>
        <authorList>
            <person name="Kim I."/>
        </authorList>
    </citation>
    <scope>NUCLEOTIDE SEQUENCE</scope>
    <source>
        <strain evidence="4">RP10</strain>
    </source>
</reference>
<evidence type="ECO:0000313" key="4">
    <source>
        <dbReference type="EMBL" id="MCP3733606.1"/>
    </source>
</evidence>
<feature type="signal peptide" evidence="1">
    <location>
        <begin position="1"/>
        <end position="23"/>
    </location>
</feature>
<feature type="domain" description="LptD C-terminal" evidence="3">
    <location>
        <begin position="313"/>
        <end position="677"/>
    </location>
</feature>
<sequence length="750" mass="82763" precursor="true">MLRFDLLAGCALAAALFAAPATAQDLQNRPVAPPPVSDPPIPAAPPAAADADQVQFSAGSLEYDTDSDVVTALTEVRMFRQGDRLRADKVVWNRKTGKVVATGNIAVTNPEGDVAYGDSIELTDSLKDGMVQNMLVVLEQGGRMAAERGTRLPDGTMQLDKAAYTPCAVETSAGCPKEPSWKITAVRITYRPDRERVFFGGGRFHLFGLPALPLPAFSMPIGGSSESGLLAPDVQLDRVNGLEFVAPYYFRLAPNKGLTLTPHVFTAVLPMMQAQYDALGTNGAFRVTGYLTESRRSDDLNTVTPTDTERALRGYIDGVARYQLSPYWSVSGSARIASDRTFLRRYDISRDDRLRTTASLERIDPNTYFALTGWYVQTLRVNDSQGNQPIALPELDFRKRIDLGGGKLQLQANTLAITRTAGQDTQRAFVAGQWDLRRLTDWGQEVTLTAYARADAYNTNDAQLTSVASYRGIEGFQTRAIGALAADVKWPFVGSFLGGTQRLTPRVQIVAAPKIANLDVPNEDARAVDLEDSNLFALNRFAGYDRFEDSSRATYGAEWAVTLPGMTLDAVIGQSYRLSTRPTIFPSGTGLSDRFSDFVGRTTLRIRDFVSITHRYRLDKDGFAVRRNEIDATVGSRNTYVLAGYLRLNRDIFPTIEDLQDREEVRLAGRVQFARFWSVFGSTVVDLTDRSEDPQSLSDGFDPIRHRLGVQYEDDCIRLGATWRRDYQDTGDARSGNSFLFTLALTNLGR</sequence>
<keyword evidence="5" id="KW-1185">Reference proteome</keyword>
<dbReference type="GO" id="GO:0043165">
    <property type="term" value="P:Gram-negative-bacterium-type cell outer membrane assembly"/>
    <property type="evidence" value="ECO:0007669"/>
    <property type="project" value="UniProtKB-UniRule"/>
</dbReference>
<comment type="subunit">
    <text evidence="1">Component of the lipopolysaccharide transport and assembly complex.</text>
</comment>
<dbReference type="PANTHER" id="PTHR30189">
    <property type="entry name" value="LPS-ASSEMBLY PROTEIN"/>
    <property type="match status" value="1"/>
</dbReference>
<dbReference type="RefSeq" id="WP_254287618.1">
    <property type="nucleotide sequence ID" value="NZ_JAMLDY010000002.1"/>
</dbReference>
<dbReference type="Proteomes" id="UP001139486">
    <property type="component" value="Unassembled WGS sequence"/>
</dbReference>
<dbReference type="HAMAP" id="MF_01411">
    <property type="entry name" value="LPS_assembly_LptD"/>
    <property type="match status" value="1"/>
</dbReference>
<comment type="subcellular location">
    <subcellularLocation>
        <location evidence="1">Cell outer membrane</location>
    </subcellularLocation>
</comment>
<protein>
    <recommendedName>
        <fullName evidence="1">LPS-assembly protein LptD</fullName>
    </recommendedName>
</protein>
<comment type="similarity">
    <text evidence="1">Belongs to the LptD family.</text>
</comment>
<evidence type="ECO:0000259" key="3">
    <source>
        <dbReference type="Pfam" id="PF04453"/>
    </source>
</evidence>
<comment type="caution">
    <text evidence="1">Lacks conserved residue(s) required for the propagation of feature annotation.</text>
</comment>
<accession>A0A9X2HLZ9</accession>